<dbReference type="Proteomes" id="UP001242368">
    <property type="component" value="Unassembled WGS sequence"/>
</dbReference>
<sequence>MNIRLFLFFLMFTTRLFSQNYTLREAPIRDEYNTYLICSAPFVDNNKFVWYSTNREGDFYRFDGKNKLRFSYYTGKNDHYDSSYISNYSWLQDSENNIWALKQNRVYIIKRKPPGYVVERILLERESIDRTVGIGMDKLKNIWISNGSRYLIRIDGKQQITKVSHPRLKQGKKSIQIFKTLQDGRLLAKSGYDIYFIDENGLNYFGNLQSIDKEMNAEFQFIENGKIFKENDSGVYRYNGKPFRYLYIKELNIQVFNRPYANIAPSYGYSDNKTVMYNDATVFIVNRNDIYINRFNKQKGEITTTDTLSFKTPVAINFSRQNPDFIWISTHDKLYKMLVSPNNFDKILQFKNSQLSTRTMVSDTKKNLYIGTYEGLYVVRNTNKKAEEVFIKNDKKGVFDAMYLEKNDHILWGYDEYGSLKRVDLSTRIKTSFKMPDETGQVTFVKEKGDSELWVGTTHGLYVFNTKTEQFHELKGTNNELKGIQFQHILQARDGRWWLATNKGLFFRDKRGDFLNYSVTNPDFKNKNILTLLEDEKGNLWIGTDGDGVLFLDLKTGHLKNYNVRDGLSNAIICGILESKNAFWFSTYYGLSRLDKKTDTFTVYFKEDGLPDNEFNLRSYYKAEDGIFYFGGLNGVVAFDPEKIQLPKENPYKIFLIEATYFSEKKNKNIKDCLCESESTDVINLPYNRNYFSATFTINELFYQESNTYYYKIDGLTNGWNDAGTSGKIELYSLPPGDYVVQVRGKDFKGTVTVNEKRIYLHVRQIFYKTPLFIGSITVLILFLIIYFFLRKINTQRKVFEREKEIAELKSSALRAQMNPHFLFNILSNLQSVLILKGEMEANKYFGAFSKLLRLTIEMSRQELVALETEIEYIKNYILLNNLQLNETIDYTVEVDSSIKNKAEILLPVMIVQPFVENAIIHGLSSKKDKKLEIRFSVENDYLIISVQDNGIGRDASALLKKNSKRVYKSLATEIVNERMKIINDSYKNTMSIEIIDLFESGISLGTKVIIKFKML</sequence>
<reference evidence="5" key="1">
    <citation type="journal article" date="2019" name="Int. J. Syst. Evol. Microbiol.">
        <title>The Global Catalogue of Microorganisms (GCM) 10K type strain sequencing project: providing services to taxonomists for standard genome sequencing and annotation.</title>
        <authorList>
            <consortium name="The Broad Institute Genomics Platform"/>
            <consortium name="The Broad Institute Genome Sequencing Center for Infectious Disease"/>
            <person name="Wu L."/>
            <person name="Ma J."/>
        </authorList>
    </citation>
    <scope>NUCLEOTIDE SEQUENCE [LARGE SCALE GENOMIC DNA]</scope>
    <source>
        <strain evidence="5">CECT 7184</strain>
    </source>
</reference>
<organism evidence="4 5">
    <name type="scientific">Paenimyroides ceti</name>
    <dbReference type="NCBI Taxonomy" id="395087"/>
    <lineage>
        <taxon>Bacteria</taxon>
        <taxon>Pseudomonadati</taxon>
        <taxon>Bacteroidota</taxon>
        <taxon>Flavobacteriia</taxon>
        <taxon>Flavobacteriales</taxon>
        <taxon>Flavobacteriaceae</taxon>
        <taxon>Paenimyroides</taxon>
    </lineage>
</organism>
<gene>
    <name evidence="4" type="ORF">QW060_12400</name>
</gene>
<dbReference type="SUPFAM" id="SSF55874">
    <property type="entry name" value="ATPase domain of HSP90 chaperone/DNA topoisomerase II/histidine kinase"/>
    <property type="match status" value="1"/>
</dbReference>
<feature type="domain" description="Two component regulator three Y" evidence="3">
    <location>
        <begin position="704"/>
        <end position="758"/>
    </location>
</feature>
<dbReference type="Gene3D" id="3.30.565.10">
    <property type="entry name" value="Histidine kinase-like ATPase, C-terminal domain"/>
    <property type="match status" value="1"/>
</dbReference>
<dbReference type="Pfam" id="PF07495">
    <property type="entry name" value="Y_Y_Y"/>
    <property type="match status" value="1"/>
</dbReference>
<name>A0ABT8CUP6_9FLAO</name>
<dbReference type="PANTHER" id="PTHR34220:SF7">
    <property type="entry name" value="SENSOR HISTIDINE KINASE YPDA"/>
    <property type="match status" value="1"/>
</dbReference>
<dbReference type="Gene3D" id="2.130.10.10">
    <property type="entry name" value="YVTN repeat-like/Quinoprotein amine dehydrogenase"/>
    <property type="match status" value="3"/>
</dbReference>
<evidence type="ECO:0000313" key="5">
    <source>
        <dbReference type="Proteomes" id="UP001242368"/>
    </source>
</evidence>
<accession>A0ABT8CUP6</accession>
<feature type="domain" description="Signal transduction histidine kinase internal region" evidence="2">
    <location>
        <begin position="812"/>
        <end position="887"/>
    </location>
</feature>
<dbReference type="Gene3D" id="2.60.40.10">
    <property type="entry name" value="Immunoglobulins"/>
    <property type="match status" value="1"/>
</dbReference>
<proteinExistence type="predicted"/>
<keyword evidence="1" id="KW-0812">Transmembrane</keyword>
<evidence type="ECO:0000259" key="2">
    <source>
        <dbReference type="Pfam" id="PF06580"/>
    </source>
</evidence>
<dbReference type="InterPro" id="IPR011123">
    <property type="entry name" value="Y_Y_Y"/>
</dbReference>
<dbReference type="SUPFAM" id="SSF63829">
    <property type="entry name" value="Calcium-dependent phosphotriesterase"/>
    <property type="match status" value="2"/>
</dbReference>
<dbReference type="InterPro" id="IPR010559">
    <property type="entry name" value="Sig_transdc_His_kin_internal"/>
</dbReference>
<comment type="caution">
    <text evidence="4">The sequence shown here is derived from an EMBL/GenBank/DDBJ whole genome shotgun (WGS) entry which is preliminary data.</text>
</comment>
<keyword evidence="4" id="KW-0808">Transferase</keyword>
<dbReference type="RefSeq" id="WP_290363858.1">
    <property type="nucleotide sequence ID" value="NZ_JAUFQU010000001.1"/>
</dbReference>
<keyword evidence="1" id="KW-1133">Transmembrane helix</keyword>
<dbReference type="EMBL" id="JAUFQU010000001">
    <property type="protein sequence ID" value="MDN3707909.1"/>
    <property type="molecule type" value="Genomic_DNA"/>
</dbReference>
<evidence type="ECO:0000313" key="4">
    <source>
        <dbReference type="EMBL" id="MDN3707909.1"/>
    </source>
</evidence>
<dbReference type="InterPro" id="IPR015943">
    <property type="entry name" value="WD40/YVTN_repeat-like_dom_sf"/>
</dbReference>
<dbReference type="PANTHER" id="PTHR34220">
    <property type="entry name" value="SENSOR HISTIDINE KINASE YPDA"/>
    <property type="match status" value="1"/>
</dbReference>
<dbReference type="Pfam" id="PF07494">
    <property type="entry name" value="Reg_prop"/>
    <property type="match status" value="1"/>
</dbReference>
<dbReference type="Pfam" id="PF06580">
    <property type="entry name" value="His_kinase"/>
    <property type="match status" value="1"/>
</dbReference>
<dbReference type="InterPro" id="IPR011110">
    <property type="entry name" value="Reg_prop"/>
</dbReference>
<evidence type="ECO:0000256" key="1">
    <source>
        <dbReference type="SAM" id="Phobius"/>
    </source>
</evidence>
<evidence type="ECO:0000259" key="3">
    <source>
        <dbReference type="Pfam" id="PF07495"/>
    </source>
</evidence>
<dbReference type="InterPro" id="IPR013783">
    <property type="entry name" value="Ig-like_fold"/>
</dbReference>
<keyword evidence="5" id="KW-1185">Reference proteome</keyword>
<keyword evidence="4" id="KW-0418">Kinase</keyword>
<dbReference type="GO" id="GO:0016301">
    <property type="term" value="F:kinase activity"/>
    <property type="evidence" value="ECO:0007669"/>
    <property type="project" value="UniProtKB-KW"/>
</dbReference>
<dbReference type="InterPro" id="IPR036890">
    <property type="entry name" value="HATPase_C_sf"/>
</dbReference>
<feature type="transmembrane region" description="Helical" evidence="1">
    <location>
        <begin position="772"/>
        <end position="790"/>
    </location>
</feature>
<keyword evidence="1" id="KW-0472">Membrane</keyword>
<dbReference type="InterPro" id="IPR050640">
    <property type="entry name" value="Bact_2-comp_sensor_kinase"/>
</dbReference>
<protein>
    <submittedName>
        <fullName evidence="4">Histidine kinase</fullName>
    </submittedName>
</protein>